<accession>A0A9W7A0F4</accession>
<evidence type="ECO:0000313" key="3">
    <source>
        <dbReference type="EMBL" id="GMH59140.1"/>
    </source>
</evidence>
<evidence type="ECO:0000313" key="4">
    <source>
        <dbReference type="Proteomes" id="UP001165085"/>
    </source>
</evidence>
<sequence>MDDDEVPSSLTIDTNPSHTSPQHSSATPPSLPHSPASSSKPRSSTNSSLPSPPSSPTSILIERNVALTEIKNLREMLQQREQTVQQYKEELGKQADLLLLMTESFKDKQNELQRALEGASEFRERNCVLEENIRLLREQLEEHLEMDRFASSDDDSVHGADEKVSAENALLKKQLEKKEEEIMGLRDKLEKTETSLGVATGRYMMNSQSHEPTVLETQLVETKLALAQARTSRDTIAMKYRSLESSYVSLKLELADTKSREDDQVYLNGVLRSASARLEKEKQSMESKILKQKSLKLKEKEVGKGEGKVRWQRALKKLLSVRREEDEKPGGDEKKIETVSEEVRIEASSTQQPPPPNKE</sequence>
<feature type="compositionally biased region" description="Basic and acidic residues" evidence="2">
    <location>
        <begin position="322"/>
        <end position="345"/>
    </location>
</feature>
<dbReference type="EMBL" id="BRXY01000057">
    <property type="protein sequence ID" value="GMH59140.1"/>
    <property type="molecule type" value="Genomic_DNA"/>
</dbReference>
<dbReference type="Proteomes" id="UP001165085">
    <property type="component" value="Unassembled WGS sequence"/>
</dbReference>
<dbReference type="AlphaFoldDB" id="A0A9W7A0F4"/>
<evidence type="ECO:0000256" key="2">
    <source>
        <dbReference type="SAM" id="MobiDB-lite"/>
    </source>
</evidence>
<feature type="compositionally biased region" description="Low complexity" evidence="2">
    <location>
        <begin position="23"/>
        <end position="49"/>
    </location>
</feature>
<name>A0A9W7A0F4_9STRA</name>
<feature type="coiled-coil region" evidence="1">
    <location>
        <begin position="63"/>
        <end position="90"/>
    </location>
</feature>
<evidence type="ECO:0000256" key="1">
    <source>
        <dbReference type="SAM" id="Coils"/>
    </source>
</evidence>
<feature type="region of interest" description="Disordered" evidence="2">
    <location>
        <begin position="322"/>
        <end position="359"/>
    </location>
</feature>
<feature type="compositionally biased region" description="Polar residues" evidence="2">
    <location>
        <begin position="8"/>
        <end position="22"/>
    </location>
</feature>
<keyword evidence="1" id="KW-0175">Coiled coil</keyword>
<reference evidence="4" key="1">
    <citation type="journal article" date="2023" name="Commun. Biol.">
        <title>Genome analysis of Parmales, the sister group of diatoms, reveals the evolutionary specialization of diatoms from phago-mixotrophs to photoautotrophs.</title>
        <authorList>
            <person name="Ban H."/>
            <person name="Sato S."/>
            <person name="Yoshikawa S."/>
            <person name="Yamada K."/>
            <person name="Nakamura Y."/>
            <person name="Ichinomiya M."/>
            <person name="Sato N."/>
            <person name="Blanc-Mathieu R."/>
            <person name="Endo H."/>
            <person name="Kuwata A."/>
            <person name="Ogata H."/>
        </authorList>
    </citation>
    <scope>NUCLEOTIDE SEQUENCE [LARGE SCALE GENOMIC DNA]</scope>
    <source>
        <strain evidence="4">NIES 3701</strain>
    </source>
</reference>
<feature type="coiled-coil region" evidence="1">
    <location>
        <begin position="161"/>
        <end position="195"/>
    </location>
</feature>
<organism evidence="3 4">
    <name type="scientific">Triparma strigata</name>
    <dbReference type="NCBI Taxonomy" id="1606541"/>
    <lineage>
        <taxon>Eukaryota</taxon>
        <taxon>Sar</taxon>
        <taxon>Stramenopiles</taxon>
        <taxon>Ochrophyta</taxon>
        <taxon>Bolidophyceae</taxon>
        <taxon>Parmales</taxon>
        <taxon>Triparmaceae</taxon>
        <taxon>Triparma</taxon>
    </lineage>
</organism>
<proteinExistence type="predicted"/>
<gene>
    <name evidence="3" type="ORF">TrST_g13022</name>
</gene>
<dbReference type="OrthoDB" id="202248at2759"/>
<keyword evidence="4" id="KW-1185">Reference proteome</keyword>
<protein>
    <submittedName>
        <fullName evidence="3">Uncharacterized protein</fullName>
    </submittedName>
</protein>
<feature type="region of interest" description="Disordered" evidence="2">
    <location>
        <begin position="1"/>
        <end position="58"/>
    </location>
</feature>
<comment type="caution">
    <text evidence="3">The sequence shown here is derived from an EMBL/GenBank/DDBJ whole genome shotgun (WGS) entry which is preliminary data.</text>
</comment>